<reference evidence="2 3" key="1">
    <citation type="submission" date="2016-10" db="EMBL/GenBank/DDBJ databases">
        <authorList>
            <person name="de Groot N.N."/>
        </authorList>
    </citation>
    <scope>NUCLEOTIDE SEQUENCE [LARGE SCALE GENOMIC DNA]</scope>
    <source>
        <strain evidence="2 3">CGMCC 1.10457</strain>
    </source>
</reference>
<dbReference type="PANTHER" id="PTHR43751">
    <property type="entry name" value="SULFATASE"/>
    <property type="match status" value="1"/>
</dbReference>
<dbReference type="CDD" id="cd16148">
    <property type="entry name" value="sulfatase_like"/>
    <property type="match status" value="1"/>
</dbReference>
<protein>
    <submittedName>
        <fullName evidence="2">Arylsulfatase A</fullName>
    </submittedName>
</protein>
<dbReference type="InterPro" id="IPR000917">
    <property type="entry name" value="Sulfatase_N"/>
</dbReference>
<evidence type="ECO:0000313" key="2">
    <source>
        <dbReference type="EMBL" id="SFS06545.1"/>
    </source>
</evidence>
<evidence type="ECO:0000313" key="3">
    <source>
        <dbReference type="Proteomes" id="UP000199062"/>
    </source>
</evidence>
<dbReference type="RefSeq" id="WP_089817402.1">
    <property type="nucleotide sequence ID" value="NZ_FOZK01000003.1"/>
</dbReference>
<proteinExistence type="predicted"/>
<evidence type="ECO:0000259" key="1">
    <source>
        <dbReference type="Pfam" id="PF00884"/>
    </source>
</evidence>
<dbReference type="Gene3D" id="3.40.720.10">
    <property type="entry name" value="Alkaline Phosphatase, subunit A"/>
    <property type="match status" value="1"/>
</dbReference>
<accession>A0A1I6LSU8</accession>
<name>A0A1I6LSU8_9EURY</name>
<dbReference type="OrthoDB" id="102174at2157"/>
<dbReference type="Proteomes" id="UP000199062">
    <property type="component" value="Unassembled WGS sequence"/>
</dbReference>
<dbReference type="STRING" id="767519.SAMN05216559_3056"/>
<keyword evidence="3" id="KW-1185">Reference proteome</keyword>
<sequence length="483" mass="54566">MPRNAILITVDCLRYDCLSVAGYDRPVSPTMDALAEEGAFCDQAITTGPNTRTSFPGILCSSYPLMYGGYAQLTGDRHMIAEVFRDRGFRTLGINTNTQLHSQFGWDRGWDLYYDSEQTVVSDPEMCLWDEDDGTGPSRTDDYLERAKEKVYETLDQDSLAYRLVESLYRQIGSRTAPHDSASAAVDRTFQYLDALSDEKPLFLWIHFMEPHSPYVPPKSYRDQFLDEQVSDGELWRINDKVNTKEDQVTEQEVSVVSDLYDASVRVVDDQIGRLIDGLRERGYWQDSVAMLVGDHGEAFGEHGELAHGGRPYDELVRVPLIVRRGNEDISFPEGVTSTIDIAPTLLDATCEESAIPDTFHGVSLDPILRGERPMPDDRTVFSQIASGGWRDIDLSNRITACRTDEWKLVTSVQENDADELFYIPDDQYERKNRAAAEPSVLEDMLGRVGDHYALDAYEHYSIEDAVEPDDLGEQLEALGYIK</sequence>
<dbReference type="PANTHER" id="PTHR43751:SF3">
    <property type="entry name" value="SULFATASE N-TERMINAL DOMAIN-CONTAINING PROTEIN"/>
    <property type="match status" value="1"/>
</dbReference>
<organism evidence="2 3">
    <name type="scientific">Halomicrobium zhouii</name>
    <dbReference type="NCBI Taxonomy" id="767519"/>
    <lineage>
        <taxon>Archaea</taxon>
        <taxon>Methanobacteriati</taxon>
        <taxon>Methanobacteriota</taxon>
        <taxon>Stenosarchaea group</taxon>
        <taxon>Halobacteria</taxon>
        <taxon>Halobacteriales</taxon>
        <taxon>Haloarculaceae</taxon>
        <taxon>Halomicrobium</taxon>
    </lineage>
</organism>
<dbReference type="InterPro" id="IPR017850">
    <property type="entry name" value="Alkaline_phosphatase_core_sf"/>
</dbReference>
<dbReference type="AlphaFoldDB" id="A0A1I6LSU8"/>
<feature type="domain" description="Sulfatase N-terminal" evidence="1">
    <location>
        <begin position="3"/>
        <end position="350"/>
    </location>
</feature>
<dbReference type="EMBL" id="FOZK01000003">
    <property type="protein sequence ID" value="SFS06545.1"/>
    <property type="molecule type" value="Genomic_DNA"/>
</dbReference>
<dbReference type="InterPro" id="IPR052701">
    <property type="entry name" value="GAG_Ulvan_Degrading_Sulfatases"/>
</dbReference>
<gene>
    <name evidence="2" type="ORF">SAMN05216559_3056</name>
</gene>
<dbReference type="Pfam" id="PF00884">
    <property type="entry name" value="Sulfatase"/>
    <property type="match status" value="1"/>
</dbReference>
<dbReference type="SUPFAM" id="SSF53649">
    <property type="entry name" value="Alkaline phosphatase-like"/>
    <property type="match status" value="1"/>
</dbReference>